<dbReference type="PANTHER" id="PTHR47782:SF14">
    <property type="entry name" value="ZN(II)2CYS6 TRANSCRIPTION FACTOR (EUROFUNG)"/>
    <property type="match status" value="1"/>
</dbReference>
<evidence type="ECO:0000256" key="6">
    <source>
        <dbReference type="ARBA" id="ARBA00023163"/>
    </source>
</evidence>
<keyword evidence="3" id="KW-0862">Zinc</keyword>
<name>A0A2I2GLB7_9EURO</name>
<sequence>MEPDRPTAPVSPKSPVRRRPQACQRCRKRKQKCDRLLPACTACVEAAIPCSARSVPLEPSTEEGSGLSHAAIPNYVESLKRKSDELDGQIRRLRSRLGGDTSVETTHSPTQHIDPTRPTDVSDQTPMSDHTERSVQVAMGEIGFLSRNAMAEPRDETRAFPQEVAMKSMVHAALAVPGTASPFYSRATHHRLSFKSIVDRADMLTQDTATPYVDIFLEHLGAVFLHIDLKETKEQFFAFFEKPAEGSSDDASATSVSTYRYFHAYMIVAIGMMLSPDHGIHLLASSFHDMAREKLPLIMETCDNLTTLHCMLLLVHYSMLSPIGGSTWHLLGLAMNKSILLRLHKEPSPDSGMSAKEISRRRNLFWSIYTIDRILGCVMDRPFSIQDDDISLKVSYSCEIVSISAEKGQVSEHQRQSRSCIWRLRSYAR</sequence>
<keyword evidence="7" id="KW-0539">Nucleus</keyword>
<organism evidence="10 11">
    <name type="scientific">Aspergillus steynii IBT 23096</name>
    <dbReference type="NCBI Taxonomy" id="1392250"/>
    <lineage>
        <taxon>Eukaryota</taxon>
        <taxon>Fungi</taxon>
        <taxon>Dikarya</taxon>
        <taxon>Ascomycota</taxon>
        <taxon>Pezizomycotina</taxon>
        <taxon>Eurotiomycetes</taxon>
        <taxon>Eurotiomycetidae</taxon>
        <taxon>Eurotiales</taxon>
        <taxon>Aspergillaceae</taxon>
        <taxon>Aspergillus</taxon>
        <taxon>Aspergillus subgen. Circumdati</taxon>
    </lineage>
</organism>
<evidence type="ECO:0000256" key="1">
    <source>
        <dbReference type="ARBA" id="ARBA00004123"/>
    </source>
</evidence>
<protein>
    <recommendedName>
        <fullName evidence="9">Zn(2)-C6 fungal-type domain-containing protein</fullName>
    </recommendedName>
</protein>
<dbReference type="Proteomes" id="UP000234275">
    <property type="component" value="Unassembled WGS sequence"/>
</dbReference>
<dbReference type="GO" id="GO:0045944">
    <property type="term" value="P:positive regulation of transcription by RNA polymerase II"/>
    <property type="evidence" value="ECO:0007669"/>
    <property type="project" value="TreeGrafter"/>
</dbReference>
<evidence type="ECO:0000256" key="2">
    <source>
        <dbReference type="ARBA" id="ARBA00022723"/>
    </source>
</evidence>
<dbReference type="InterPro" id="IPR052202">
    <property type="entry name" value="Yeast_MetPath_Reg"/>
</dbReference>
<feature type="domain" description="Zn(2)-C6 fungal-type" evidence="9">
    <location>
        <begin position="22"/>
        <end position="52"/>
    </location>
</feature>
<keyword evidence="11" id="KW-1185">Reference proteome</keyword>
<dbReference type="EMBL" id="MSFO01000001">
    <property type="protein sequence ID" value="PLB53673.1"/>
    <property type="molecule type" value="Genomic_DNA"/>
</dbReference>
<feature type="region of interest" description="Disordered" evidence="8">
    <location>
        <begin position="94"/>
        <end position="129"/>
    </location>
</feature>
<dbReference type="PROSITE" id="PS00463">
    <property type="entry name" value="ZN2_CY6_FUNGAL_1"/>
    <property type="match status" value="1"/>
</dbReference>
<comment type="subcellular location">
    <subcellularLocation>
        <location evidence="1">Nucleus</location>
    </subcellularLocation>
</comment>
<dbReference type="GeneID" id="36553806"/>
<dbReference type="PROSITE" id="PS50048">
    <property type="entry name" value="ZN2_CY6_FUNGAL_2"/>
    <property type="match status" value="1"/>
</dbReference>
<evidence type="ECO:0000256" key="4">
    <source>
        <dbReference type="ARBA" id="ARBA00023015"/>
    </source>
</evidence>
<reference evidence="10 11" key="1">
    <citation type="submission" date="2016-12" db="EMBL/GenBank/DDBJ databases">
        <title>The genomes of Aspergillus section Nigri reveals drivers in fungal speciation.</title>
        <authorList>
            <consortium name="DOE Joint Genome Institute"/>
            <person name="Vesth T.C."/>
            <person name="Nybo J."/>
            <person name="Theobald S."/>
            <person name="Brandl J."/>
            <person name="Frisvad J.C."/>
            <person name="Nielsen K.F."/>
            <person name="Lyhne E.K."/>
            <person name="Kogle M.E."/>
            <person name="Kuo A."/>
            <person name="Riley R."/>
            <person name="Clum A."/>
            <person name="Nolan M."/>
            <person name="Lipzen A."/>
            <person name="Salamov A."/>
            <person name="Henrissat B."/>
            <person name="Wiebenga A."/>
            <person name="De Vries R.P."/>
            <person name="Grigoriev I.V."/>
            <person name="Mortensen U.H."/>
            <person name="Andersen M.R."/>
            <person name="Baker S.E."/>
        </authorList>
    </citation>
    <scope>NUCLEOTIDE SEQUENCE [LARGE SCALE GENOMIC DNA]</scope>
    <source>
        <strain evidence="10 11">IBT 23096</strain>
    </source>
</reference>
<dbReference type="InterPro" id="IPR001138">
    <property type="entry name" value="Zn2Cys6_DnaBD"/>
</dbReference>
<evidence type="ECO:0000259" key="9">
    <source>
        <dbReference type="PROSITE" id="PS50048"/>
    </source>
</evidence>
<keyword evidence="2" id="KW-0479">Metal-binding</keyword>
<keyword evidence="6" id="KW-0804">Transcription</keyword>
<dbReference type="Pfam" id="PF00172">
    <property type="entry name" value="Zn_clus"/>
    <property type="match status" value="1"/>
</dbReference>
<evidence type="ECO:0000313" key="10">
    <source>
        <dbReference type="EMBL" id="PLB53673.1"/>
    </source>
</evidence>
<dbReference type="SUPFAM" id="SSF57701">
    <property type="entry name" value="Zn2/Cys6 DNA-binding domain"/>
    <property type="match status" value="1"/>
</dbReference>
<proteinExistence type="predicted"/>
<evidence type="ECO:0000256" key="3">
    <source>
        <dbReference type="ARBA" id="ARBA00022833"/>
    </source>
</evidence>
<dbReference type="GO" id="GO:0008270">
    <property type="term" value="F:zinc ion binding"/>
    <property type="evidence" value="ECO:0007669"/>
    <property type="project" value="InterPro"/>
</dbReference>
<keyword evidence="4" id="KW-0805">Transcription regulation</keyword>
<evidence type="ECO:0000256" key="8">
    <source>
        <dbReference type="SAM" id="MobiDB-lite"/>
    </source>
</evidence>
<dbReference type="SMART" id="SM00066">
    <property type="entry name" value="GAL4"/>
    <property type="match status" value="1"/>
</dbReference>
<dbReference type="GO" id="GO:0043565">
    <property type="term" value="F:sequence-specific DNA binding"/>
    <property type="evidence" value="ECO:0007669"/>
    <property type="project" value="TreeGrafter"/>
</dbReference>
<evidence type="ECO:0000313" key="11">
    <source>
        <dbReference type="Proteomes" id="UP000234275"/>
    </source>
</evidence>
<dbReference type="GO" id="GO:0006351">
    <property type="term" value="P:DNA-templated transcription"/>
    <property type="evidence" value="ECO:0007669"/>
    <property type="project" value="InterPro"/>
</dbReference>
<evidence type="ECO:0000256" key="5">
    <source>
        <dbReference type="ARBA" id="ARBA00023125"/>
    </source>
</evidence>
<dbReference type="Pfam" id="PF04082">
    <property type="entry name" value="Fungal_trans"/>
    <property type="match status" value="1"/>
</dbReference>
<feature type="compositionally biased region" description="Basic residues" evidence="8">
    <location>
        <begin position="15"/>
        <end position="24"/>
    </location>
</feature>
<dbReference type="InterPro" id="IPR036864">
    <property type="entry name" value="Zn2-C6_fun-type_DNA-bd_sf"/>
</dbReference>
<dbReference type="OrthoDB" id="298012at2759"/>
<keyword evidence="5" id="KW-0238">DNA-binding</keyword>
<comment type="caution">
    <text evidence="10">The sequence shown here is derived from an EMBL/GenBank/DDBJ whole genome shotgun (WGS) entry which is preliminary data.</text>
</comment>
<dbReference type="PANTHER" id="PTHR47782">
    <property type="entry name" value="ZN(II)2CYS6 TRANSCRIPTION FACTOR (EUROFUNG)-RELATED"/>
    <property type="match status" value="1"/>
</dbReference>
<dbReference type="GO" id="GO:0005634">
    <property type="term" value="C:nucleus"/>
    <property type="evidence" value="ECO:0007669"/>
    <property type="project" value="UniProtKB-SubCell"/>
</dbReference>
<dbReference type="RefSeq" id="XP_024708975.1">
    <property type="nucleotide sequence ID" value="XM_024846107.1"/>
</dbReference>
<dbReference type="SMART" id="SM00906">
    <property type="entry name" value="Fungal_trans"/>
    <property type="match status" value="1"/>
</dbReference>
<feature type="region of interest" description="Disordered" evidence="8">
    <location>
        <begin position="1"/>
        <end position="24"/>
    </location>
</feature>
<gene>
    <name evidence="10" type="ORF">P170DRAFT_396239</name>
</gene>
<dbReference type="InterPro" id="IPR007219">
    <property type="entry name" value="XnlR_reg_dom"/>
</dbReference>
<accession>A0A2I2GLB7</accession>
<dbReference type="CDD" id="cd00067">
    <property type="entry name" value="GAL4"/>
    <property type="match status" value="1"/>
</dbReference>
<dbReference type="STRING" id="1392250.A0A2I2GLB7"/>
<dbReference type="AlphaFoldDB" id="A0A2I2GLB7"/>
<dbReference type="CDD" id="cd12148">
    <property type="entry name" value="fungal_TF_MHR"/>
    <property type="match status" value="1"/>
</dbReference>
<dbReference type="Gene3D" id="4.10.240.10">
    <property type="entry name" value="Zn(2)-C6 fungal-type DNA-binding domain"/>
    <property type="match status" value="1"/>
</dbReference>
<dbReference type="GO" id="GO:0000981">
    <property type="term" value="F:DNA-binding transcription factor activity, RNA polymerase II-specific"/>
    <property type="evidence" value="ECO:0007669"/>
    <property type="project" value="InterPro"/>
</dbReference>
<dbReference type="VEuPathDB" id="FungiDB:P170DRAFT_396239"/>
<feature type="compositionally biased region" description="Polar residues" evidence="8">
    <location>
        <begin position="102"/>
        <end position="128"/>
    </location>
</feature>
<evidence type="ECO:0000256" key="7">
    <source>
        <dbReference type="ARBA" id="ARBA00023242"/>
    </source>
</evidence>